<evidence type="ECO:0000313" key="1">
    <source>
        <dbReference type="EMBL" id="KAK3703646.1"/>
    </source>
</evidence>
<reference evidence="1" key="1">
    <citation type="submission" date="2023-07" db="EMBL/GenBank/DDBJ databases">
        <title>Black Yeasts Isolated from many extreme environments.</title>
        <authorList>
            <person name="Coleine C."/>
            <person name="Stajich J.E."/>
            <person name="Selbmann L."/>
        </authorList>
    </citation>
    <scope>NUCLEOTIDE SEQUENCE</scope>
    <source>
        <strain evidence="1">CCFEE 5714</strain>
    </source>
</reference>
<proteinExistence type="predicted"/>
<sequence>MGTSAPPTDSTERHMSSAADTSHYSNATEYGSGTTAGPGVGNKTDASDSSTTGKFMEKAGNVLNKEDLAEKGREKQKGNET</sequence>
<keyword evidence="2" id="KW-1185">Reference proteome</keyword>
<gene>
    <name evidence="1" type="ORF">LTR37_014342</name>
</gene>
<name>A0ACC3MVD5_9PEZI</name>
<dbReference type="EMBL" id="JAUTXU010000149">
    <property type="protein sequence ID" value="KAK3703646.1"/>
    <property type="molecule type" value="Genomic_DNA"/>
</dbReference>
<organism evidence="1 2">
    <name type="scientific">Vermiconidia calcicola</name>
    <dbReference type="NCBI Taxonomy" id="1690605"/>
    <lineage>
        <taxon>Eukaryota</taxon>
        <taxon>Fungi</taxon>
        <taxon>Dikarya</taxon>
        <taxon>Ascomycota</taxon>
        <taxon>Pezizomycotina</taxon>
        <taxon>Dothideomycetes</taxon>
        <taxon>Dothideomycetidae</taxon>
        <taxon>Mycosphaerellales</taxon>
        <taxon>Extremaceae</taxon>
        <taxon>Vermiconidia</taxon>
    </lineage>
</organism>
<comment type="caution">
    <text evidence="1">The sequence shown here is derived from an EMBL/GenBank/DDBJ whole genome shotgun (WGS) entry which is preliminary data.</text>
</comment>
<protein>
    <submittedName>
        <fullName evidence="1">Uncharacterized protein</fullName>
    </submittedName>
</protein>
<accession>A0ACC3MVD5</accession>
<evidence type="ECO:0000313" key="2">
    <source>
        <dbReference type="Proteomes" id="UP001281147"/>
    </source>
</evidence>
<dbReference type="Proteomes" id="UP001281147">
    <property type="component" value="Unassembled WGS sequence"/>
</dbReference>